<proteinExistence type="predicted"/>
<keyword evidence="2" id="KW-1185">Reference proteome</keyword>
<keyword evidence="1" id="KW-0489">Methyltransferase</keyword>
<dbReference type="Pfam" id="PF13578">
    <property type="entry name" value="Methyltransf_24"/>
    <property type="match status" value="1"/>
</dbReference>
<name>A0A5C6RT89_9FLAO</name>
<organism evidence="1 2">
    <name type="scientific">Vicingus serpentipes</name>
    <dbReference type="NCBI Taxonomy" id="1926625"/>
    <lineage>
        <taxon>Bacteria</taxon>
        <taxon>Pseudomonadati</taxon>
        <taxon>Bacteroidota</taxon>
        <taxon>Flavobacteriia</taxon>
        <taxon>Flavobacteriales</taxon>
        <taxon>Vicingaceae</taxon>
        <taxon>Vicingus</taxon>
    </lineage>
</organism>
<protein>
    <submittedName>
        <fullName evidence="1">Class I SAM-dependent methyltransferase</fullName>
    </submittedName>
</protein>
<dbReference type="InterPro" id="IPR029063">
    <property type="entry name" value="SAM-dependent_MTases_sf"/>
</dbReference>
<keyword evidence="1" id="KW-0808">Transferase</keyword>
<evidence type="ECO:0000313" key="1">
    <source>
        <dbReference type="EMBL" id="TXB65498.1"/>
    </source>
</evidence>
<gene>
    <name evidence="1" type="ORF">FRY74_08735</name>
</gene>
<comment type="caution">
    <text evidence="1">The sequence shown here is derived from an EMBL/GenBank/DDBJ whole genome shotgun (WGS) entry which is preliminary data.</text>
</comment>
<sequence length="302" mass="34840">MIENYHKAIKEAVESDGIITDDEVLTGFSGHRMVRLLQNVAKARLDQNTCYVEVGVFQGLTLLSVARVLNKAQVYGIDNFAFFDKAGKNLSIVNERTKKLNLNNVNIVNEDYEDALENLKNHIGDKKVGVYFIDGPHDYRSQLMCLELMKPYLADNAIIIVDDSNYRHVRQANRDFLYNNKEYKLMFQSYTKCHPLNLNENDRKEAEKDFWDGVNVIVKDTENKLKEAFPPTYRNRKLYEIEHELHASKHPDTLVYFLPIANTLGGLVKRISKKTFSKAGKFTAMNTYSENLPKNDFNESLK</sequence>
<dbReference type="OrthoDB" id="799111at2"/>
<dbReference type="Proteomes" id="UP000321721">
    <property type="component" value="Unassembled WGS sequence"/>
</dbReference>
<dbReference type="AlphaFoldDB" id="A0A5C6RT89"/>
<dbReference type="GO" id="GO:0032259">
    <property type="term" value="P:methylation"/>
    <property type="evidence" value="ECO:0007669"/>
    <property type="project" value="UniProtKB-KW"/>
</dbReference>
<dbReference type="SUPFAM" id="SSF53335">
    <property type="entry name" value="S-adenosyl-L-methionine-dependent methyltransferases"/>
    <property type="match status" value="1"/>
</dbReference>
<evidence type="ECO:0000313" key="2">
    <source>
        <dbReference type="Proteomes" id="UP000321721"/>
    </source>
</evidence>
<dbReference type="Gene3D" id="3.40.50.150">
    <property type="entry name" value="Vaccinia Virus protein VP39"/>
    <property type="match status" value="1"/>
</dbReference>
<accession>A0A5C6RT89</accession>
<dbReference type="EMBL" id="VOOS01000003">
    <property type="protein sequence ID" value="TXB65498.1"/>
    <property type="molecule type" value="Genomic_DNA"/>
</dbReference>
<dbReference type="GO" id="GO:0008168">
    <property type="term" value="F:methyltransferase activity"/>
    <property type="evidence" value="ECO:0007669"/>
    <property type="project" value="UniProtKB-KW"/>
</dbReference>
<dbReference type="RefSeq" id="WP_147100584.1">
    <property type="nucleotide sequence ID" value="NZ_VOOS01000003.1"/>
</dbReference>
<reference evidence="1 2" key="1">
    <citation type="submission" date="2019-08" db="EMBL/GenBank/DDBJ databases">
        <title>Genome of Vicingus serpentipes NCIMB 15042.</title>
        <authorList>
            <person name="Bowman J.P."/>
        </authorList>
    </citation>
    <scope>NUCLEOTIDE SEQUENCE [LARGE SCALE GENOMIC DNA]</scope>
    <source>
        <strain evidence="1 2">NCIMB 15042</strain>
    </source>
</reference>